<dbReference type="InterPro" id="IPR008913">
    <property type="entry name" value="Znf_CHY"/>
</dbReference>
<dbReference type="PROSITE" id="PS51270">
    <property type="entry name" value="ZF_CTCHY"/>
    <property type="match status" value="1"/>
</dbReference>
<dbReference type="KEGG" id="lgi:LOTGIDRAFT_194257"/>
<dbReference type="GO" id="GO:0061630">
    <property type="term" value="F:ubiquitin protein ligase activity"/>
    <property type="evidence" value="ECO:0007669"/>
    <property type="project" value="TreeGrafter"/>
</dbReference>
<dbReference type="GO" id="GO:0006511">
    <property type="term" value="P:ubiquitin-dependent protein catabolic process"/>
    <property type="evidence" value="ECO:0007669"/>
    <property type="project" value="TreeGrafter"/>
</dbReference>
<keyword evidence="1" id="KW-0479">Metal-binding</keyword>
<accession>V3ZT31</accession>
<evidence type="ECO:0000313" key="8">
    <source>
        <dbReference type="EMBL" id="ESO87512.1"/>
    </source>
</evidence>
<dbReference type="SUPFAM" id="SSF161245">
    <property type="entry name" value="Zinc hairpin stack"/>
    <property type="match status" value="1"/>
</dbReference>
<dbReference type="GO" id="GO:0005634">
    <property type="term" value="C:nucleus"/>
    <property type="evidence" value="ECO:0007669"/>
    <property type="project" value="TreeGrafter"/>
</dbReference>
<evidence type="ECO:0000259" key="5">
    <source>
        <dbReference type="PROSITE" id="PS50089"/>
    </source>
</evidence>
<evidence type="ECO:0000256" key="3">
    <source>
        <dbReference type="ARBA" id="ARBA00022833"/>
    </source>
</evidence>
<dbReference type="InterPro" id="IPR037275">
    <property type="entry name" value="Znf_CTCHY_sf"/>
</dbReference>
<keyword evidence="9" id="KW-1185">Reference proteome</keyword>
<feature type="domain" description="CTCHY-type" evidence="7">
    <location>
        <begin position="74"/>
        <end position="138"/>
    </location>
</feature>
<dbReference type="PROSITE" id="PS51266">
    <property type="entry name" value="ZF_CHY"/>
    <property type="match status" value="1"/>
</dbReference>
<dbReference type="GO" id="GO:0008270">
    <property type="term" value="F:zinc ion binding"/>
    <property type="evidence" value="ECO:0007669"/>
    <property type="project" value="UniProtKB-KW"/>
</dbReference>
<dbReference type="SUPFAM" id="SSF161219">
    <property type="entry name" value="CHY zinc finger-like"/>
    <property type="match status" value="1"/>
</dbReference>
<dbReference type="PANTHER" id="PTHR21319">
    <property type="entry name" value="RING FINGER AND CHY ZINC FINGER DOMAIN-CONTAINING PROTEIN 1"/>
    <property type="match status" value="1"/>
</dbReference>
<dbReference type="OMA" id="KLYPCRL"/>
<dbReference type="RefSeq" id="XP_009061709.1">
    <property type="nucleotide sequence ID" value="XM_009063461.1"/>
</dbReference>
<evidence type="ECO:0000256" key="2">
    <source>
        <dbReference type="ARBA" id="ARBA00022771"/>
    </source>
</evidence>
<dbReference type="CTD" id="20245072"/>
<dbReference type="PROSITE" id="PS50089">
    <property type="entry name" value="ZF_RING_2"/>
    <property type="match status" value="1"/>
</dbReference>
<sequence length="246" mass="28332">MAGEGVQENFGCTHYKRKCILITPCCDKEYTCRVCHDDNENHELNRRSVEKLKCMKCNTIQKVSRTCTNCDIEFSKYCCNICNLYDDDISKKQFHCEFCGLCRLGGRENFFHCKKCDLCLATSLKGNHKCVEKVSHDVCAICRDDLHTSRLKLHVPDCGHLIHYDCYYNLLKSNNYACPTCNESLVDMGDVWKHLDEDLANTEMPEEYKNVILDILCRDCHKTSKAKFHVVGLKCGECGSYNTCRN</sequence>
<dbReference type="SUPFAM" id="SSF57850">
    <property type="entry name" value="RING/U-box"/>
    <property type="match status" value="1"/>
</dbReference>
<dbReference type="Gene3D" id="2.20.28.10">
    <property type="match status" value="1"/>
</dbReference>
<dbReference type="Proteomes" id="UP000030746">
    <property type="component" value="Unassembled WGS sequence"/>
</dbReference>
<evidence type="ECO:0008006" key="10">
    <source>
        <dbReference type="Google" id="ProtNLM"/>
    </source>
</evidence>
<name>V3ZT31_LOTGI</name>
<dbReference type="InterPro" id="IPR017921">
    <property type="entry name" value="Znf_CTCHY"/>
</dbReference>
<feature type="domain" description="RING-type" evidence="5">
    <location>
        <begin position="139"/>
        <end position="182"/>
    </location>
</feature>
<dbReference type="PANTHER" id="PTHR21319:SF53">
    <property type="entry name" value="RING FINGER AND CHY ZINC FINGER DOMAIN-CONTAINING PROTEIN 1"/>
    <property type="match status" value="1"/>
</dbReference>
<gene>
    <name evidence="8" type="ORF">LOTGIDRAFT_194257</name>
</gene>
<evidence type="ECO:0000256" key="4">
    <source>
        <dbReference type="PROSITE-ProRule" id="PRU00601"/>
    </source>
</evidence>
<dbReference type="OrthoDB" id="411372at2759"/>
<dbReference type="GeneID" id="20245072"/>
<organism evidence="8 9">
    <name type="scientific">Lottia gigantea</name>
    <name type="common">Giant owl limpet</name>
    <dbReference type="NCBI Taxonomy" id="225164"/>
    <lineage>
        <taxon>Eukaryota</taxon>
        <taxon>Metazoa</taxon>
        <taxon>Spiralia</taxon>
        <taxon>Lophotrochozoa</taxon>
        <taxon>Mollusca</taxon>
        <taxon>Gastropoda</taxon>
        <taxon>Patellogastropoda</taxon>
        <taxon>Lottioidea</taxon>
        <taxon>Lottiidae</taxon>
        <taxon>Lottia</taxon>
    </lineage>
</organism>
<evidence type="ECO:0000313" key="9">
    <source>
        <dbReference type="Proteomes" id="UP000030746"/>
    </source>
</evidence>
<dbReference type="EMBL" id="KB202883">
    <property type="protein sequence ID" value="ESO87512.1"/>
    <property type="molecule type" value="Genomic_DNA"/>
</dbReference>
<proteinExistence type="predicted"/>
<dbReference type="InterPro" id="IPR001841">
    <property type="entry name" value="Znf_RING"/>
</dbReference>
<reference evidence="8 9" key="1">
    <citation type="journal article" date="2013" name="Nature">
        <title>Insights into bilaterian evolution from three spiralian genomes.</title>
        <authorList>
            <person name="Simakov O."/>
            <person name="Marletaz F."/>
            <person name="Cho S.J."/>
            <person name="Edsinger-Gonzales E."/>
            <person name="Havlak P."/>
            <person name="Hellsten U."/>
            <person name="Kuo D.H."/>
            <person name="Larsson T."/>
            <person name="Lv J."/>
            <person name="Arendt D."/>
            <person name="Savage R."/>
            <person name="Osoegawa K."/>
            <person name="de Jong P."/>
            <person name="Grimwood J."/>
            <person name="Chapman J.A."/>
            <person name="Shapiro H."/>
            <person name="Aerts A."/>
            <person name="Otillar R.P."/>
            <person name="Terry A.Y."/>
            <person name="Boore J.L."/>
            <person name="Grigoriev I.V."/>
            <person name="Lindberg D.R."/>
            <person name="Seaver E.C."/>
            <person name="Weisblat D.A."/>
            <person name="Putnam N.H."/>
            <person name="Rokhsar D.S."/>
        </authorList>
    </citation>
    <scope>NUCLEOTIDE SEQUENCE [LARGE SCALE GENOMIC DNA]</scope>
</reference>
<dbReference type="InterPro" id="IPR013083">
    <property type="entry name" value="Znf_RING/FYVE/PHD"/>
</dbReference>
<keyword evidence="2 4" id="KW-0863">Zinc-finger</keyword>
<dbReference type="InterPro" id="IPR037274">
    <property type="entry name" value="Znf_CHY_sf"/>
</dbReference>
<dbReference type="Pfam" id="PF05495">
    <property type="entry name" value="zf-CHY"/>
    <property type="match status" value="1"/>
</dbReference>
<feature type="domain" description="CHY-type" evidence="6">
    <location>
        <begin position="5"/>
        <end position="72"/>
    </location>
</feature>
<dbReference type="Gene3D" id="3.30.40.10">
    <property type="entry name" value="Zinc/RING finger domain, C3HC4 (zinc finger)"/>
    <property type="match status" value="1"/>
</dbReference>
<protein>
    <recommendedName>
        <fullName evidence="10">RING finger and CHY zinc finger domain-containing protein 1</fullName>
    </recommendedName>
</protein>
<dbReference type="HOGENOM" id="CLU_013368_1_2_1"/>
<keyword evidence="3" id="KW-0862">Zinc</keyword>
<evidence type="ECO:0000256" key="1">
    <source>
        <dbReference type="ARBA" id="ARBA00022723"/>
    </source>
</evidence>
<dbReference type="GO" id="GO:0016567">
    <property type="term" value="P:protein ubiquitination"/>
    <property type="evidence" value="ECO:0007669"/>
    <property type="project" value="TreeGrafter"/>
</dbReference>
<dbReference type="Pfam" id="PF13639">
    <property type="entry name" value="zf-RING_2"/>
    <property type="match status" value="1"/>
</dbReference>
<evidence type="ECO:0000259" key="6">
    <source>
        <dbReference type="PROSITE" id="PS51266"/>
    </source>
</evidence>
<dbReference type="SMART" id="SM00184">
    <property type="entry name" value="RING"/>
    <property type="match status" value="1"/>
</dbReference>
<dbReference type="InterPro" id="IPR039512">
    <property type="entry name" value="RCHY1_zinc-ribbon"/>
</dbReference>
<evidence type="ECO:0000259" key="7">
    <source>
        <dbReference type="PROSITE" id="PS51270"/>
    </source>
</evidence>
<dbReference type="AlphaFoldDB" id="V3ZT31"/>
<dbReference type="Pfam" id="PF14599">
    <property type="entry name" value="zinc_ribbon_6"/>
    <property type="match status" value="1"/>
</dbReference>
<dbReference type="STRING" id="225164.V3ZT31"/>